<name>A0ABD5KZA1_PRIAR</name>
<keyword evidence="4 6" id="KW-1133">Transmembrane helix</keyword>
<feature type="domain" description="RDD" evidence="7">
    <location>
        <begin position="8"/>
        <end position="129"/>
    </location>
</feature>
<evidence type="ECO:0000256" key="1">
    <source>
        <dbReference type="ARBA" id="ARBA00004651"/>
    </source>
</evidence>
<evidence type="ECO:0000259" key="7">
    <source>
        <dbReference type="Pfam" id="PF06271"/>
    </source>
</evidence>
<dbReference type="PANTHER" id="PTHR36115:SF9">
    <property type="entry name" value="LMO1584 PROTEIN"/>
    <property type="match status" value="1"/>
</dbReference>
<dbReference type="Pfam" id="PF06271">
    <property type="entry name" value="RDD"/>
    <property type="match status" value="1"/>
</dbReference>
<dbReference type="PANTHER" id="PTHR36115">
    <property type="entry name" value="PROLINE-RICH ANTIGEN HOMOLOG-RELATED"/>
    <property type="match status" value="1"/>
</dbReference>
<evidence type="ECO:0000313" key="8">
    <source>
        <dbReference type="EMBL" id="MEN3156549.1"/>
    </source>
</evidence>
<comment type="subcellular location">
    <subcellularLocation>
        <location evidence="1">Cell membrane</location>
        <topology evidence="1">Multi-pass membrane protein</topology>
    </subcellularLocation>
</comment>
<keyword evidence="2" id="KW-1003">Cell membrane</keyword>
<feature type="transmembrane region" description="Helical" evidence="6">
    <location>
        <begin position="88"/>
        <end position="116"/>
    </location>
</feature>
<dbReference type="EMBL" id="JBDIVD010000003">
    <property type="protein sequence ID" value="MEN3156549.1"/>
    <property type="molecule type" value="Genomic_DNA"/>
</dbReference>
<evidence type="ECO:0000256" key="3">
    <source>
        <dbReference type="ARBA" id="ARBA00022692"/>
    </source>
</evidence>
<keyword evidence="5 6" id="KW-0472">Membrane</keyword>
<proteinExistence type="predicted"/>
<dbReference type="InterPro" id="IPR010432">
    <property type="entry name" value="RDD"/>
</dbReference>
<reference evidence="8 9" key="2">
    <citation type="submission" date="2024-05" db="EMBL/GenBank/DDBJ databases">
        <authorList>
            <person name="Zheng X."/>
        </authorList>
    </citation>
    <scope>NUCLEOTIDE SEQUENCE [LARGE SCALE GENOMIC DNA]</scope>
    <source>
        <strain evidence="8 9">C4-10</strain>
    </source>
</reference>
<evidence type="ECO:0000256" key="4">
    <source>
        <dbReference type="ARBA" id="ARBA00022989"/>
    </source>
</evidence>
<gene>
    <name evidence="8" type="ORF">ABDD91_27295</name>
</gene>
<dbReference type="GO" id="GO:0005886">
    <property type="term" value="C:plasma membrane"/>
    <property type="evidence" value="ECO:0007669"/>
    <property type="project" value="UniProtKB-SubCell"/>
</dbReference>
<protein>
    <submittedName>
        <fullName evidence="8">RDD family protein</fullName>
    </submittedName>
</protein>
<reference evidence="8 9" key="1">
    <citation type="submission" date="2024-05" db="EMBL/GenBank/DDBJ databases">
        <title>The mechanism of isolation and screening of efficient mineral weathering bacteria priestia aryabhattai c4-10 with weathered biotite.</title>
        <authorList>
            <person name="Yang S."/>
        </authorList>
    </citation>
    <scope>NUCLEOTIDE SEQUENCE [LARGE SCALE GENOMIC DNA]</scope>
    <source>
        <strain evidence="8 9">C4-10</strain>
    </source>
</reference>
<feature type="transmembrane region" description="Helical" evidence="6">
    <location>
        <begin position="47"/>
        <end position="67"/>
    </location>
</feature>
<evidence type="ECO:0000256" key="5">
    <source>
        <dbReference type="ARBA" id="ARBA00023136"/>
    </source>
</evidence>
<accession>A0ABD5KZA1</accession>
<dbReference type="RefSeq" id="WP_345936442.1">
    <property type="nucleotide sequence ID" value="NZ_JBCMLA010000009.1"/>
</dbReference>
<organism evidence="8 9">
    <name type="scientific">Priestia aryabhattai</name>
    <name type="common">Bacillus aryabhattai</name>
    <dbReference type="NCBI Taxonomy" id="412384"/>
    <lineage>
        <taxon>Bacteria</taxon>
        <taxon>Bacillati</taxon>
        <taxon>Bacillota</taxon>
        <taxon>Bacilli</taxon>
        <taxon>Bacillales</taxon>
        <taxon>Bacillaceae</taxon>
        <taxon>Priestia</taxon>
    </lineage>
</organism>
<evidence type="ECO:0000256" key="2">
    <source>
        <dbReference type="ARBA" id="ARBA00022475"/>
    </source>
</evidence>
<evidence type="ECO:0000256" key="6">
    <source>
        <dbReference type="SAM" id="Phobius"/>
    </source>
</evidence>
<dbReference type="AlphaFoldDB" id="A0ABD5KZA1"/>
<keyword evidence="3 6" id="KW-0812">Transmembrane</keyword>
<feature type="transmembrane region" description="Helical" evidence="6">
    <location>
        <begin position="12"/>
        <end position="35"/>
    </location>
</feature>
<evidence type="ECO:0000313" key="9">
    <source>
        <dbReference type="Proteomes" id="UP001418804"/>
    </source>
</evidence>
<comment type="caution">
    <text evidence="8">The sequence shown here is derived from an EMBL/GenBank/DDBJ whole genome shotgun (WGS) entry which is preliminary data.</text>
</comment>
<dbReference type="InterPro" id="IPR051791">
    <property type="entry name" value="Pra-immunoreactive"/>
</dbReference>
<sequence>MDQVIKPAGFWIRLLGNLLDGVIVSIPLGLIGFLITGDFDGDDPVTSIIGFIYAVAVPILWYGYTIGKRIVGVRIVKVNGKKLGIGAMLLRVLVAGIVYGLTFGIALIVSLFMVVFRKDKRSLHDMMAGTYVTYAKPDEMDKDVQL</sequence>
<dbReference type="Proteomes" id="UP001418804">
    <property type="component" value="Unassembled WGS sequence"/>
</dbReference>